<evidence type="ECO:0000259" key="7">
    <source>
        <dbReference type="SMART" id="SM00079"/>
    </source>
</evidence>
<evidence type="ECO:0000256" key="1">
    <source>
        <dbReference type="ARBA" id="ARBA00004196"/>
    </source>
</evidence>
<feature type="domain" description="Solute-binding protein family 3/N-terminal" evidence="6">
    <location>
        <begin position="48"/>
        <end position="265"/>
    </location>
</feature>
<evidence type="ECO:0000256" key="5">
    <source>
        <dbReference type="SAM" id="SignalP"/>
    </source>
</evidence>
<dbReference type="SMART" id="SM00062">
    <property type="entry name" value="PBPb"/>
    <property type="match status" value="1"/>
</dbReference>
<dbReference type="InterPro" id="IPR018313">
    <property type="entry name" value="SBP_3_CS"/>
</dbReference>
<dbReference type="EMBL" id="JACSQY010000002">
    <property type="protein sequence ID" value="MBD7907610.1"/>
    <property type="molecule type" value="Genomic_DNA"/>
</dbReference>
<reference evidence="8 9" key="1">
    <citation type="submission" date="2020-08" db="EMBL/GenBank/DDBJ databases">
        <title>A Genomic Blueprint of the Chicken Gut Microbiome.</title>
        <authorList>
            <person name="Gilroy R."/>
            <person name="Ravi A."/>
            <person name="Getino M."/>
            <person name="Pursley I."/>
            <person name="Horton D.L."/>
            <person name="Alikhan N.-F."/>
            <person name="Baker D."/>
            <person name="Gharbi K."/>
            <person name="Hall N."/>
            <person name="Watson M."/>
            <person name="Adriaenssens E.M."/>
            <person name="Foster-Nyarko E."/>
            <person name="Jarju S."/>
            <person name="Secka A."/>
            <person name="Antonio M."/>
            <person name="Oren A."/>
            <person name="Chaudhuri R."/>
            <person name="La Ragione R.M."/>
            <person name="Hildebrand F."/>
            <person name="Pallen M.J."/>
        </authorList>
    </citation>
    <scope>NUCLEOTIDE SEQUENCE [LARGE SCALE GENOMIC DNA]</scope>
    <source>
        <strain evidence="8 9">Sa3CUA8</strain>
    </source>
</reference>
<sequence length="278" mass="30316">MGKLKMIVMMLAASLLLLAACGKEDNDKSSGSAGESGEAGYDLVKKGKFTFAASGVYKPFSFEEDGKLTGFDIEIGNALAEKMDLEPNPVTNPFETILQGLVGKKFDAIIGSMAYTKERAEQADFTEPYYYSGGMIFVAKDNDEVKGPDDLDGKKIGVVAQSTYEAPAKELSDNIQYYSSDVVALKDLTVEGRLDAVITADIVGFEAIDNGFEVKEVGKPMWVEQPSIAVNKENPELTKALDKALQELIDDGTYKEISEKWFGRDLLDIDLEGVELLE</sequence>
<feature type="chain" id="PRO_5046619401" evidence="5">
    <location>
        <begin position="20"/>
        <end position="278"/>
    </location>
</feature>
<dbReference type="InterPro" id="IPR001320">
    <property type="entry name" value="Iontro_rcpt_C"/>
</dbReference>
<dbReference type="Gene3D" id="3.40.190.10">
    <property type="entry name" value="Periplasmic binding protein-like II"/>
    <property type="match status" value="2"/>
</dbReference>
<protein>
    <submittedName>
        <fullName evidence="8">Transporter substrate-binding domain-containing protein</fullName>
    </submittedName>
</protein>
<dbReference type="PROSITE" id="PS01039">
    <property type="entry name" value="SBP_BACTERIAL_3"/>
    <property type="match status" value="1"/>
</dbReference>
<feature type="domain" description="Ionotropic glutamate receptor C-terminal" evidence="7">
    <location>
        <begin position="48"/>
        <end position="264"/>
    </location>
</feature>
<evidence type="ECO:0000313" key="9">
    <source>
        <dbReference type="Proteomes" id="UP000659496"/>
    </source>
</evidence>
<dbReference type="Proteomes" id="UP000659496">
    <property type="component" value="Unassembled WGS sequence"/>
</dbReference>
<dbReference type="PANTHER" id="PTHR35936">
    <property type="entry name" value="MEMBRANE-BOUND LYTIC MUREIN TRANSGLYCOSYLASE F"/>
    <property type="match status" value="1"/>
</dbReference>
<gene>
    <name evidence="8" type="ORF">H9659_04585</name>
</gene>
<evidence type="ECO:0000259" key="6">
    <source>
        <dbReference type="SMART" id="SM00062"/>
    </source>
</evidence>
<evidence type="ECO:0000256" key="4">
    <source>
        <dbReference type="RuleBase" id="RU003744"/>
    </source>
</evidence>
<dbReference type="PANTHER" id="PTHR35936:SF34">
    <property type="entry name" value="ABC TRANSPORTER EXTRACELLULAR-BINDING PROTEIN YCKB-RELATED"/>
    <property type="match status" value="1"/>
</dbReference>
<accession>A0ABR8PHF7</accession>
<evidence type="ECO:0000256" key="3">
    <source>
        <dbReference type="ARBA" id="ARBA00022729"/>
    </source>
</evidence>
<dbReference type="PROSITE" id="PS51257">
    <property type="entry name" value="PROKAR_LIPOPROTEIN"/>
    <property type="match status" value="1"/>
</dbReference>
<comment type="subcellular location">
    <subcellularLocation>
        <location evidence="1">Cell envelope</location>
    </subcellularLocation>
</comment>
<dbReference type="RefSeq" id="WP_191688747.1">
    <property type="nucleotide sequence ID" value="NZ_JACSQY010000002.1"/>
</dbReference>
<keyword evidence="3 5" id="KW-0732">Signal</keyword>
<comment type="similarity">
    <text evidence="2 4">Belongs to the bacterial solute-binding protein 3 family.</text>
</comment>
<evidence type="ECO:0000313" key="8">
    <source>
        <dbReference type="EMBL" id="MBD7907610.1"/>
    </source>
</evidence>
<organism evidence="8 9">
    <name type="scientific">Sporosarcina gallistercoris</name>
    <dbReference type="NCBI Taxonomy" id="2762245"/>
    <lineage>
        <taxon>Bacteria</taxon>
        <taxon>Bacillati</taxon>
        <taxon>Bacillota</taxon>
        <taxon>Bacilli</taxon>
        <taxon>Bacillales</taxon>
        <taxon>Caryophanaceae</taxon>
        <taxon>Sporosarcina</taxon>
    </lineage>
</organism>
<proteinExistence type="inferred from homology"/>
<dbReference type="SUPFAM" id="SSF53850">
    <property type="entry name" value="Periplasmic binding protein-like II"/>
    <property type="match status" value="1"/>
</dbReference>
<keyword evidence="9" id="KW-1185">Reference proteome</keyword>
<feature type="signal peptide" evidence="5">
    <location>
        <begin position="1"/>
        <end position="19"/>
    </location>
</feature>
<comment type="caution">
    <text evidence="8">The sequence shown here is derived from an EMBL/GenBank/DDBJ whole genome shotgun (WGS) entry which is preliminary data.</text>
</comment>
<dbReference type="Pfam" id="PF00497">
    <property type="entry name" value="SBP_bac_3"/>
    <property type="match status" value="1"/>
</dbReference>
<dbReference type="SMART" id="SM00079">
    <property type="entry name" value="PBPe"/>
    <property type="match status" value="1"/>
</dbReference>
<dbReference type="InterPro" id="IPR001638">
    <property type="entry name" value="Solute-binding_3/MltF_N"/>
</dbReference>
<name>A0ABR8PHF7_9BACL</name>
<evidence type="ECO:0000256" key="2">
    <source>
        <dbReference type="ARBA" id="ARBA00010333"/>
    </source>
</evidence>